<dbReference type="STRING" id="29529.SAMN04488122_5784"/>
<dbReference type="Gene3D" id="3.90.226.10">
    <property type="entry name" value="2-enoyl-CoA Hydratase, Chain A, domain 1"/>
    <property type="match status" value="1"/>
</dbReference>
<dbReference type="Pfam" id="PF03572">
    <property type="entry name" value="Peptidase_S41"/>
    <property type="match status" value="1"/>
</dbReference>
<proteinExistence type="predicted"/>
<dbReference type="AlphaFoldDB" id="A0A1I0SB81"/>
<dbReference type="InterPro" id="IPR005151">
    <property type="entry name" value="Tail-specific_protease"/>
</dbReference>
<organism evidence="3 4">
    <name type="scientific">Chitinophaga arvensicola</name>
    <dbReference type="NCBI Taxonomy" id="29529"/>
    <lineage>
        <taxon>Bacteria</taxon>
        <taxon>Pseudomonadati</taxon>
        <taxon>Bacteroidota</taxon>
        <taxon>Chitinophagia</taxon>
        <taxon>Chitinophagales</taxon>
        <taxon>Chitinophagaceae</taxon>
        <taxon>Chitinophaga</taxon>
    </lineage>
</organism>
<feature type="chain" id="PRO_5011784132" evidence="1">
    <location>
        <begin position="18"/>
        <end position="443"/>
    </location>
</feature>
<protein>
    <submittedName>
        <fullName evidence="3">C-terminal processing protease CtpA/Prc, contains a PDZ domain</fullName>
    </submittedName>
</protein>
<evidence type="ECO:0000313" key="4">
    <source>
        <dbReference type="Proteomes" id="UP000199310"/>
    </source>
</evidence>
<dbReference type="GO" id="GO:0004175">
    <property type="term" value="F:endopeptidase activity"/>
    <property type="evidence" value="ECO:0007669"/>
    <property type="project" value="TreeGrafter"/>
</dbReference>
<dbReference type="EMBL" id="FOJG01000002">
    <property type="protein sequence ID" value="SEW53944.1"/>
    <property type="molecule type" value="Genomic_DNA"/>
</dbReference>
<gene>
    <name evidence="3" type="ORF">SAMN04488122_5784</name>
</gene>
<accession>A0A1I0SB81</accession>
<sequence>MLTRTCLLLFFPLYLLARPVPQDADTLYATASLKADFHFLKQRLKKLHPALYRYTSKKEMKVFLDSLEKVITHPMTQQAFLSHISLLNEKIRDGHTMFLPGKAAINFNRIQGKFLPLQVFPDSGQLYILANYSGNDSLHAGDEILAINHQSAREVLTQLIRRMVRDGSNQTYPIWILRHYFSAYYSFTFGQPTEFLLTVRDTSGVISTHTVAAVSSEKIRASHSSAGITLAAFPSKPTAAMLTVPTFDSSLLAARYHQDFNTTIDSFFHLIQQRGIKDLVLDLRNNQGGDFAPGRYLLGYLLKQPSVWLYNGKKKEMITPVSGHFTGRLFVLVNGGTFSSAAIVSACLEKNTAAIFAGEETGGNTYIISGNPFEFTLPNTGIQCFISTTNYIINPYGSNSGHGLIPEFVVPVHMQYMLMTNDPMLRFLEWLLDADLDYRKHYS</sequence>
<reference evidence="4" key="1">
    <citation type="submission" date="2016-10" db="EMBL/GenBank/DDBJ databases">
        <authorList>
            <person name="Varghese N."/>
            <person name="Submissions S."/>
        </authorList>
    </citation>
    <scope>NUCLEOTIDE SEQUENCE [LARGE SCALE GENOMIC DNA]</scope>
    <source>
        <strain evidence="4">DSM 3695</strain>
    </source>
</reference>
<name>A0A1I0SB81_9BACT</name>
<evidence type="ECO:0000313" key="3">
    <source>
        <dbReference type="EMBL" id="SEW53944.1"/>
    </source>
</evidence>
<dbReference type="SUPFAM" id="SSF52096">
    <property type="entry name" value="ClpP/crotonase"/>
    <property type="match status" value="1"/>
</dbReference>
<dbReference type="PANTHER" id="PTHR32060:SF22">
    <property type="entry name" value="CARBOXYL-TERMINAL-PROCESSING PEPTIDASE 3, CHLOROPLASTIC"/>
    <property type="match status" value="1"/>
</dbReference>
<dbReference type="OrthoDB" id="5480566at2"/>
<dbReference type="Proteomes" id="UP000199310">
    <property type="component" value="Unassembled WGS sequence"/>
</dbReference>
<dbReference type="GO" id="GO:0008236">
    <property type="term" value="F:serine-type peptidase activity"/>
    <property type="evidence" value="ECO:0007669"/>
    <property type="project" value="InterPro"/>
</dbReference>
<evidence type="ECO:0000259" key="2">
    <source>
        <dbReference type="SMART" id="SM00245"/>
    </source>
</evidence>
<keyword evidence="4" id="KW-1185">Reference proteome</keyword>
<feature type="domain" description="Tail specific protease" evidence="2">
    <location>
        <begin position="190"/>
        <end position="411"/>
    </location>
</feature>
<dbReference type="InterPro" id="IPR029045">
    <property type="entry name" value="ClpP/crotonase-like_dom_sf"/>
</dbReference>
<evidence type="ECO:0000256" key="1">
    <source>
        <dbReference type="SAM" id="SignalP"/>
    </source>
</evidence>
<feature type="signal peptide" evidence="1">
    <location>
        <begin position="1"/>
        <end position="17"/>
    </location>
</feature>
<dbReference type="SMART" id="SM00245">
    <property type="entry name" value="TSPc"/>
    <property type="match status" value="1"/>
</dbReference>
<keyword evidence="1" id="KW-0732">Signal</keyword>
<keyword evidence="3" id="KW-0645">Protease</keyword>
<dbReference type="PANTHER" id="PTHR32060">
    <property type="entry name" value="TAIL-SPECIFIC PROTEASE"/>
    <property type="match status" value="1"/>
</dbReference>
<dbReference type="RefSeq" id="WP_089901396.1">
    <property type="nucleotide sequence ID" value="NZ_FOJG01000002.1"/>
</dbReference>
<keyword evidence="3" id="KW-0378">Hydrolase</keyword>
<dbReference type="GO" id="GO:0006508">
    <property type="term" value="P:proteolysis"/>
    <property type="evidence" value="ECO:0007669"/>
    <property type="project" value="UniProtKB-KW"/>
</dbReference>